<comment type="caution">
    <text evidence="1">The sequence shown here is derived from an EMBL/GenBank/DDBJ whole genome shotgun (WGS) entry which is preliminary data.</text>
</comment>
<proteinExistence type="predicted"/>
<accession>A0A2V0RLS0</accession>
<dbReference type="AlphaFoldDB" id="A0A2V0RLS0"/>
<name>A0A2V0RLS0_9ZZZZ</name>
<sequence>MRDEAQRMFGTIVSDDKMKVAKPGESASFIGYTLSGFKLVRPTMDWFLSAMCPERSVTDIKITASRLCMYYHLGGCNDELFSRFCREFFELHQMNPQIEFISDDALVWFISNYMDFDCPAVGIKYAQKASLGATTYFRFDL</sequence>
<dbReference type="EMBL" id="BDQA01000394">
    <property type="protein sequence ID" value="GBH21860.1"/>
    <property type="molecule type" value="Genomic_RNA"/>
</dbReference>
<organism evidence="1">
    <name type="scientific">viral metagenome</name>
    <dbReference type="NCBI Taxonomy" id="1070528"/>
    <lineage>
        <taxon>unclassified sequences</taxon>
        <taxon>metagenomes</taxon>
        <taxon>organismal metagenomes</taxon>
    </lineage>
</organism>
<reference evidence="1" key="1">
    <citation type="submission" date="2017-04" db="EMBL/GenBank/DDBJ databases">
        <title>Unveiling RNA virosphere associated with marine microorganisms.</title>
        <authorList>
            <person name="Urayama S."/>
            <person name="Takaki Y."/>
            <person name="Nishi S."/>
            <person name="Yoshida Y."/>
            <person name="Deguchi S."/>
            <person name="Takai K."/>
            <person name="Nunoura T."/>
        </authorList>
    </citation>
    <scope>NUCLEOTIDE SEQUENCE</scope>
</reference>
<protein>
    <submittedName>
        <fullName evidence="1">RdRp</fullName>
    </submittedName>
</protein>
<evidence type="ECO:0000313" key="1">
    <source>
        <dbReference type="EMBL" id="GBH21860.1"/>
    </source>
</evidence>